<reference evidence="2" key="1">
    <citation type="submission" date="2018-03" db="EMBL/GenBank/DDBJ databases">
        <authorList>
            <person name="Guldener U."/>
        </authorList>
    </citation>
    <scope>NUCLEOTIDE SEQUENCE</scope>
</reference>
<dbReference type="InterPro" id="IPR046536">
    <property type="entry name" value="DUF6601"/>
</dbReference>
<keyword evidence="1" id="KW-0812">Transmembrane</keyword>
<gene>
    <name evidence="2" type="ORF">DNG_08018</name>
</gene>
<organism evidence="2 3">
    <name type="scientific">Cephalotrichum gorgonifer</name>
    <dbReference type="NCBI Taxonomy" id="2041049"/>
    <lineage>
        <taxon>Eukaryota</taxon>
        <taxon>Fungi</taxon>
        <taxon>Dikarya</taxon>
        <taxon>Ascomycota</taxon>
        <taxon>Pezizomycotina</taxon>
        <taxon>Sordariomycetes</taxon>
        <taxon>Hypocreomycetidae</taxon>
        <taxon>Microascales</taxon>
        <taxon>Microascaceae</taxon>
        <taxon>Cephalotrichum</taxon>
    </lineage>
</organism>
<dbReference type="PANTHER" id="PTHR34414">
    <property type="entry name" value="HET DOMAIN-CONTAINING PROTEIN-RELATED"/>
    <property type="match status" value="1"/>
</dbReference>
<dbReference type="PANTHER" id="PTHR34414:SF1">
    <property type="entry name" value="SUBTILISIN-LIKE SERINE PROTEASE"/>
    <property type="match status" value="1"/>
</dbReference>
<name>A0AAE8N2P5_9PEZI</name>
<keyword evidence="3" id="KW-1185">Reference proteome</keyword>
<evidence type="ECO:0000256" key="1">
    <source>
        <dbReference type="SAM" id="Phobius"/>
    </source>
</evidence>
<accession>A0AAE8N2P5</accession>
<comment type="caution">
    <text evidence="2">The sequence shown here is derived from an EMBL/GenBank/DDBJ whole genome shotgun (WGS) entry which is preliminary data.</text>
</comment>
<dbReference type="EMBL" id="ONZQ02000012">
    <property type="protein sequence ID" value="SPO05331.1"/>
    <property type="molecule type" value="Genomic_DNA"/>
</dbReference>
<keyword evidence="1" id="KW-1133">Transmembrane helix</keyword>
<dbReference type="AlphaFoldDB" id="A0AAE8N2P5"/>
<keyword evidence="1" id="KW-0472">Membrane</keyword>
<feature type="transmembrane region" description="Helical" evidence="1">
    <location>
        <begin position="157"/>
        <end position="183"/>
    </location>
</feature>
<dbReference type="Proteomes" id="UP001187682">
    <property type="component" value="Unassembled WGS sequence"/>
</dbReference>
<protein>
    <submittedName>
        <fullName evidence="2">Uncharacterized protein</fullName>
    </submittedName>
</protein>
<evidence type="ECO:0000313" key="3">
    <source>
        <dbReference type="Proteomes" id="UP001187682"/>
    </source>
</evidence>
<proteinExistence type="predicted"/>
<feature type="transmembrane region" description="Helical" evidence="1">
    <location>
        <begin position="121"/>
        <end position="145"/>
    </location>
</feature>
<evidence type="ECO:0000313" key="2">
    <source>
        <dbReference type="EMBL" id="SPO05331.1"/>
    </source>
</evidence>
<dbReference type="Pfam" id="PF20246">
    <property type="entry name" value="DUF6601"/>
    <property type="match status" value="1"/>
</dbReference>
<sequence length="212" mass="24251">MSYAFWRDYLSGYTLSDERGKRIRQAALGYLRTYHHLIQYESDLRIAQDRSLCLVPTDITWEQFCNFSSDLGSSIDDRDASPRYSYGEIRLTRLNLYAPLLLGRSHFQRVEYQYGSYFARFYGPLLFVFGIASVVLSGLEVIVSVEDGGAGWMGATVWVSVTAIVASCTLLLTLGLLLVYKVAREWRFAIRDRRRRLEERAAGRAVVDNSMV</sequence>